<sequence length="274" mass="31217">MAMDNFETISLDSKQCKICNQETGEELISCILREKFSSGGNVSPGSPKSPETSLAHRVCLERWDAIMKRTFFPQQKKTWKDRVKGLVSTRSSNNNVVKTWTQVDFLDHAGDGNRSILEPTKREIIKRSSWTSENSVFRESKEKYRVENVGKAETEFGEWRRNKVRICSVDEEDDEKEATFSSTHTVTRHTRTKLQACNLAQLMEFANNLTVQINEVSSDLITHLQARDDLLLQKHTMKVTAGQLVDLQLNLKTASTQNLQRPAPDKKLPGYIAL</sequence>
<dbReference type="Proteomes" id="UP001249851">
    <property type="component" value="Unassembled WGS sequence"/>
</dbReference>
<reference evidence="1" key="2">
    <citation type="journal article" date="2023" name="Science">
        <title>Genomic signatures of disease resistance in endangered staghorn corals.</title>
        <authorList>
            <person name="Vollmer S.V."/>
            <person name="Selwyn J.D."/>
            <person name="Despard B.A."/>
            <person name="Roesel C.L."/>
        </authorList>
    </citation>
    <scope>NUCLEOTIDE SEQUENCE</scope>
    <source>
        <strain evidence="1">K2</strain>
    </source>
</reference>
<organism evidence="1 2">
    <name type="scientific">Acropora cervicornis</name>
    <name type="common">Staghorn coral</name>
    <dbReference type="NCBI Taxonomy" id="6130"/>
    <lineage>
        <taxon>Eukaryota</taxon>
        <taxon>Metazoa</taxon>
        <taxon>Cnidaria</taxon>
        <taxon>Anthozoa</taxon>
        <taxon>Hexacorallia</taxon>
        <taxon>Scleractinia</taxon>
        <taxon>Astrocoeniina</taxon>
        <taxon>Acroporidae</taxon>
        <taxon>Acropora</taxon>
    </lineage>
</organism>
<reference evidence="1" key="1">
    <citation type="journal article" date="2023" name="G3 (Bethesda)">
        <title>Whole genome assembly and annotation of the endangered Caribbean coral Acropora cervicornis.</title>
        <authorList>
            <person name="Selwyn J.D."/>
            <person name="Vollmer S.V."/>
        </authorList>
    </citation>
    <scope>NUCLEOTIDE SEQUENCE</scope>
    <source>
        <strain evidence="1">K2</strain>
    </source>
</reference>
<dbReference type="AlphaFoldDB" id="A0AAD9QPG5"/>
<name>A0AAD9QPG5_ACRCE</name>
<dbReference type="PANTHER" id="PTHR15961">
    <property type="entry name" value="PROTEIN EURL HOMOLOG"/>
    <property type="match status" value="1"/>
</dbReference>
<protein>
    <submittedName>
        <fullName evidence="1">Uncharacterized protein</fullName>
    </submittedName>
</protein>
<evidence type="ECO:0000313" key="2">
    <source>
        <dbReference type="Proteomes" id="UP001249851"/>
    </source>
</evidence>
<dbReference type="PANTHER" id="PTHR15961:SF3">
    <property type="entry name" value="PROTEIN EURL HOMOLOG"/>
    <property type="match status" value="1"/>
</dbReference>
<keyword evidence="2" id="KW-1185">Reference proteome</keyword>
<gene>
    <name evidence="1" type="ORF">P5673_011622</name>
</gene>
<evidence type="ECO:0000313" key="1">
    <source>
        <dbReference type="EMBL" id="KAK2564915.1"/>
    </source>
</evidence>
<dbReference type="InterPro" id="IPR009704">
    <property type="entry name" value="EURL_prot"/>
</dbReference>
<accession>A0AAD9QPG5</accession>
<proteinExistence type="predicted"/>
<comment type="caution">
    <text evidence="1">The sequence shown here is derived from an EMBL/GenBank/DDBJ whole genome shotgun (WGS) entry which is preliminary data.</text>
</comment>
<dbReference type="EMBL" id="JARQWQ010000021">
    <property type="protein sequence ID" value="KAK2564915.1"/>
    <property type="molecule type" value="Genomic_DNA"/>
</dbReference>